<evidence type="ECO:0000259" key="1">
    <source>
        <dbReference type="Pfam" id="PF13649"/>
    </source>
</evidence>
<dbReference type="PANTHER" id="PTHR43591">
    <property type="entry name" value="METHYLTRANSFERASE"/>
    <property type="match status" value="1"/>
</dbReference>
<dbReference type="Pfam" id="PF13649">
    <property type="entry name" value="Methyltransf_25"/>
    <property type="match status" value="1"/>
</dbReference>
<keyword evidence="3" id="KW-1185">Reference proteome</keyword>
<name>A0A401ZR22_9CHLR</name>
<organism evidence="2 3">
    <name type="scientific">Dictyobacter aurantiacus</name>
    <dbReference type="NCBI Taxonomy" id="1936993"/>
    <lineage>
        <taxon>Bacteria</taxon>
        <taxon>Bacillati</taxon>
        <taxon>Chloroflexota</taxon>
        <taxon>Ktedonobacteria</taxon>
        <taxon>Ktedonobacterales</taxon>
        <taxon>Dictyobacteraceae</taxon>
        <taxon>Dictyobacter</taxon>
    </lineage>
</organism>
<protein>
    <recommendedName>
        <fullName evidence="1">Methyltransferase domain-containing protein</fullName>
    </recommendedName>
</protein>
<dbReference type="OrthoDB" id="9791837at2"/>
<dbReference type="AlphaFoldDB" id="A0A401ZR22"/>
<dbReference type="Proteomes" id="UP000287224">
    <property type="component" value="Unassembled WGS sequence"/>
</dbReference>
<dbReference type="InterPro" id="IPR029063">
    <property type="entry name" value="SAM-dependent_MTases_sf"/>
</dbReference>
<reference evidence="3" key="1">
    <citation type="submission" date="2018-12" db="EMBL/GenBank/DDBJ databases">
        <title>Tengunoibacter tsumagoiensis gen. nov., sp. nov., Dictyobacter kobayashii sp. nov., D. alpinus sp. nov., and D. joshuensis sp. nov. and description of Dictyobacteraceae fam. nov. within the order Ktedonobacterales isolated from Tengu-no-mugimeshi.</title>
        <authorList>
            <person name="Wang C.M."/>
            <person name="Zheng Y."/>
            <person name="Sakai Y."/>
            <person name="Toyoda A."/>
            <person name="Minakuchi Y."/>
            <person name="Abe K."/>
            <person name="Yokota A."/>
            <person name="Yabe S."/>
        </authorList>
    </citation>
    <scope>NUCLEOTIDE SEQUENCE [LARGE SCALE GENOMIC DNA]</scope>
    <source>
        <strain evidence="3">S-27</strain>
    </source>
</reference>
<accession>A0A401ZR22</accession>
<gene>
    <name evidence="2" type="ORF">KDAU_65790</name>
</gene>
<evidence type="ECO:0000313" key="2">
    <source>
        <dbReference type="EMBL" id="GCE09250.1"/>
    </source>
</evidence>
<dbReference type="SUPFAM" id="SSF53335">
    <property type="entry name" value="S-adenosyl-L-methionine-dependent methyltransferases"/>
    <property type="match status" value="1"/>
</dbReference>
<dbReference type="Gene3D" id="3.40.50.150">
    <property type="entry name" value="Vaccinia Virus protein VP39"/>
    <property type="match status" value="1"/>
</dbReference>
<proteinExistence type="predicted"/>
<dbReference type="CDD" id="cd02440">
    <property type="entry name" value="AdoMet_MTases"/>
    <property type="match status" value="1"/>
</dbReference>
<sequence length="276" mass="31185">MDRNDYFIDPESATEMARLLEQDKLITGGKPLPEQSVASLDHITDVLDIACGPGGWALELSRLAPHMHITGIDISERMIAFANQLARAESANAHFIKMDIKDLSFEMETFDLINMRFISGFMLRESWMPLIETCKSLLRPGGILRITESEAAVTNNAAQTEMTDYIVRSMYLSHRGFNPSTTMGIVNKLPYFLRQAGFTPVHIYPSAIDISYGQEQAQAVQQDFSIALHLLKPFLLRANIIHSPQAFDDLLEQMRDGWSRPDYTGIWFLLTAWGIK</sequence>
<dbReference type="EMBL" id="BIFQ01000002">
    <property type="protein sequence ID" value="GCE09250.1"/>
    <property type="molecule type" value="Genomic_DNA"/>
</dbReference>
<comment type="caution">
    <text evidence="2">The sequence shown here is derived from an EMBL/GenBank/DDBJ whole genome shotgun (WGS) entry which is preliminary data.</text>
</comment>
<evidence type="ECO:0000313" key="3">
    <source>
        <dbReference type="Proteomes" id="UP000287224"/>
    </source>
</evidence>
<dbReference type="InterPro" id="IPR041698">
    <property type="entry name" value="Methyltransf_25"/>
</dbReference>
<feature type="domain" description="Methyltransferase" evidence="1">
    <location>
        <begin position="46"/>
        <end position="142"/>
    </location>
</feature>
<dbReference type="RefSeq" id="WP_126601667.1">
    <property type="nucleotide sequence ID" value="NZ_BIFQ01000002.1"/>
</dbReference>